<sequence length="122" mass="13483">MDEANGKMRSKHEDVDAASLSADILNPFVHRLELDTTYDKLKVSSSPNPSARGKPLRNRCSHVRTQTFQVVVKGGAGNFTLARWNNVHVCHFLATTLCTLRAHMPVCVQTNLKRLPSLLSGS</sequence>
<gene>
    <name evidence="1" type="ORF">K0M31_005694</name>
</gene>
<comment type="caution">
    <text evidence="1">The sequence shown here is derived from an EMBL/GenBank/DDBJ whole genome shotgun (WGS) entry which is preliminary data.</text>
</comment>
<keyword evidence="2" id="KW-1185">Reference proteome</keyword>
<evidence type="ECO:0000313" key="1">
    <source>
        <dbReference type="EMBL" id="KAK1125325.1"/>
    </source>
</evidence>
<accession>A0AA40KM10</accession>
<evidence type="ECO:0000313" key="2">
    <source>
        <dbReference type="Proteomes" id="UP001177670"/>
    </source>
</evidence>
<protein>
    <submittedName>
        <fullName evidence="1">Uncharacterized protein</fullName>
    </submittedName>
</protein>
<dbReference type="AlphaFoldDB" id="A0AA40KM10"/>
<name>A0AA40KM10_9HYME</name>
<reference evidence="1" key="1">
    <citation type="submission" date="2021-10" db="EMBL/GenBank/DDBJ databases">
        <title>Melipona bicolor Genome sequencing and assembly.</title>
        <authorList>
            <person name="Araujo N.S."/>
            <person name="Arias M.C."/>
        </authorList>
    </citation>
    <scope>NUCLEOTIDE SEQUENCE</scope>
    <source>
        <strain evidence="1">USP_2M_L1-L4_2017</strain>
        <tissue evidence="1">Whole body</tissue>
    </source>
</reference>
<proteinExistence type="predicted"/>
<dbReference type="EMBL" id="JAHYIQ010000016">
    <property type="protein sequence ID" value="KAK1125325.1"/>
    <property type="molecule type" value="Genomic_DNA"/>
</dbReference>
<organism evidence="1 2">
    <name type="scientific">Melipona bicolor</name>
    <dbReference type="NCBI Taxonomy" id="60889"/>
    <lineage>
        <taxon>Eukaryota</taxon>
        <taxon>Metazoa</taxon>
        <taxon>Ecdysozoa</taxon>
        <taxon>Arthropoda</taxon>
        <taxon>Hexapoda</taxon>
        <taxon>Insecta</taxon>
        <taxon>Pterygota</taxon>
        <taxon>Neoptera</taxon>
        <taxon>Endopterygota</taxon>
        <taxon>Hymenoptera</taxon>
        <taxon>Apocrita</taxon>
        <taxon>Aculeata</taxon>
        <taxon>Apoidea</taxon>
        <taxon>Anthophila</taxon>
        <taxon>Apidae</taxon>
        <taxon>Melipona</taxon>
    </lineage>
</organism>
<dbReference type="Proteomes" id="UP001177670">
    <property type="component" value="Unassembled WGS sequence"/>
</dbReference>